<sequence length="228" mass="24245">MKFTSVILLALATFAVAAPVSQSASGETDVESVIARAADLAAELDDLLARAPLSTDKELEVRRLLGSSSPLKITFTNPSGPVSAARKKAATKQLTKFISKANQKKFPFCSVEYVFYPVFLRHGIHSFLSFGNGGRATFRCFSSAAKTGGKALQKVYSGSLNGNGGNDWPSVCIVSLETYLSSSTVAHLSDVQVSLKTPNQGKHPGQITEKNSCYSGIYVEDSCAAIQP</sequence>
<dbReference type="EMBL" id="JABCKV010000648">
    <property type="protein sequence ID" value="KAG5640542.1"/>
    <property type="molecule type" value="Genomic_DNA"/>
</dbReference>
<protein>
    <submittedName>
        <fullName evidence="2">Uncharacterized protein</fullName>
    </submittedName>
</protein>
<evidence type="ECO:0000256" key="1">
    <source>
        <dbReference type="SAM" id="SignalP"/>
    </source>
</evidence>
<evidence type="ECO:0000313" key="3">
    <source>
        <dbReference type="Proteomes" id="UP000775547"/>
    </source>
</evidence>
<reference evidence="2" key="1">
    <citation type="submission" date="2020-07" db="EMBL/GenBank/DDBJ databases">
        <authorList>
            <person name="Nieuwenhuis M."/>
            <person name="Van De Peppel L.J.J."/>
        </authorList>
    </citation>
    <scope>NUCLEOTIDE SEQUENCE</scope>
    <source>
        <strain evidence="2">AP01</strain>
        <tissue evidence="2">Mycelium</tissue>
    </source>
</reference>
<accession>A0A9P7G4V7</accession>
<gene>
    <name evidence="2" type="ORF">DXG03_008132</name>
</gene>
<dbReference type="Proteomes" id="UP000775547">
    <property type="component" value="Unassembled WGS sequence"/>
</dbReference>
<keyword evidence="3" id="KW-1185">Reference proteome</keyword>
<organism evidence="2 3">
    <name type="scientific">Asterophora parasitica</name>
    <dbReference type="NCBI Taxonomy" id="117018"/>
    <lineage>
        <taxon>Eukaryota</taxon>
        <taxon>Fungi</taxon>
        <taxon>Dikarya</taxon>
        <taxon>Basidiomycota</taxon>
        <taxon>Agaricomycotina</taxon>
        <taxon>Agaricomycetes</taxon>
        <taxon>Agaricomycetidae</taxon>
        <taxon>Agaricales</taxon>
        <taxon>Tricholomatineae</taxon>
        <taxon>Lyophyllaceae</taxon>
        <taxon>Asterophora</taxon>
    </lineage>
</organism>
<comment type="caution">
    <text evidence="2">The sequence shown here is derived from an EMBL/GenBank/DDBJ whole genome shotgun (WGS) entry which is preliminary data.</text>
</comment>
<dbReference type="AlphaFoldDB" id="A0A9P7G4V7"/>
<name>A0A9P7G4V7_9AGAR</name>
<proteinExistence type="predicted"/>
<dbReference type="OrthoDB" id="2988116at2759"/>
<feature type="signal peptide" evidence="1">
    <location>
        <begin position="1"/>
        <end position="17"/>
    </location>
</feature>
<reference evidence="2" key="2">
    <citation type="submission" date="2021-10" db="EMBL/GenBank/DDBJ databases">
        <title>Phylogenomics reveals ancestral predisposition of the termite-cultivated fungus Termitomyces towards a domesticated lifestyle.</title>
        <authorList>
            <person name="Auxier B."/>
            <person name="Grum-Grzhimaylo A."/>
            <person name="Cardenas M.E."/>
            <person name="Lodge J.D."/>
            <person name="Laessoe T."/>
            <person name="Pedersen O."/>
            <person name="Smith M.E."/>
            <person name="Kuyper T.W."/>
            <person name="Franco-Molano E.A."/>
            <person name="Baroni T.J."/>
            <person name="Aanen D.K."/>
        </authorList>
    </citation>
    <scope>NUCLEOTIDE SEQUENCE</scope>
    <source>
        <strain evidence="2">AP01</strain>
        <tissue evidence="2">Mycelium</tissue>
    </source>
</reference>
<keyword evidence="1" id="KW-0732">Signal</keyword>
<feature type="chain" id="PRO_5040372008" evidence="1">
    <location>
        <begin position="18"/>
        <end position="228"/>
    </location>
</feature>
<evidence type="ECO:0000313" key="2">
    <source>
        <dbReference type="EMBL" id="KAG5640542.1"/>
    </source>
</evidence>